<evidence type="ECO:0000313" key="2">
    <source>
        <dbReference type="Proteomes" id="UP000218598"/>
    </source>
</evidence>
<dbReference type="RefSeq" id="WP_096165661.1">
    <property type="nucleotide sequence ID" value="NZ_BAAAIQ010000024.1"/>
</dbReference>
<dbReference type="Proteomes" id="UP000218598">
    <property type="component" value="Unassembled WGS sequence"/>
</dbReference>
<gene>
    <name evidence="1" type="ORF">CIK66_11215</name>
</gene>
<dbReference type="AlphaFoldDB" id="A0A2A3YI68"/>
<keyword evidence="2" id="KW-1185">Reference proteome</keyword>
<dbReference type="OrthoDB" id="5242426at2"/>
<name>A0A2A3YI68_9MICO</name>
<evidence type="ECO:0008006" key="3">
    <source>
        <dbReference type="Google" id="ProtNLM"/>
    </source>
</evidence>
<evidence type="ECO:0000313" key="1">
    <source>
        <dbReference type="EMBL" id="PCC38919.1"/>
    </source>
</evidence>
<accession>A0A2A3YI68</accession>
<reference evidence="1 2" key="1">
    <citation type="journal article" date="2017" name="Elife">
        <title>Extensive horizontal gene transfer in cheese-associated bacteria.</title>
        <authorList>
            <person name="Bonham K.S."/>
            <person name="Wolfe B.E."/>
            <person name="Dutton R.J."/>
        </authorList>
    </citation>
    <scope>NUCLEOTIDE SEQUENCE [LARGE SCALE GENOMIC DNA]</scope>
    <source>
        <strain evidence="1 2">341_9</strain>
    </source>
</reference>
<organism evidence="1 2">
    <name type="scientific">Brachybacterium alimentarium</name>
    <dbReference type="NCBI Taxonomy" id="47845"/>
    <lineage>
        <taxon>Bacteria</taxon>
        <taxon>Bacillati</taxon>
        <taxon>Actinomycetota</taxon>
        <taxon>Actinomycetes</taxon>
        <taxon>Micrococcales</taxon>
        <taxon>Dermabacteraceae</taxon>
        <taxon>Brachybacterium</taxon>
    </lineage>
</organism>
<sequence length="374" mass="39858">MTTLVTLTGDGTFRVPTPAETLRLELPDDPHLAALMRLRALLGDDLDEQIATRLYLPSALGTDETDHLLPATLALLAETTGDLVSYGWRLGPGIGRAWQHARELRDRLLDAARIALLGYEGPLMTTALGPVTLAGATFLNSGERTLGDPGAVRDLPLLLAEGLIDHLTEVRERVPGARPHLLLREDAVAGVHEGRIPTPSGRRAYPAVPAPEIGALWRSLIVALEDAGLGADSITIGIGADLELLRAARDAGVRRMTLGPRRMPTLEDPRGRALWEGIADAREAGCSFEVVVDPRPGGKLAPELEKLLGIWNQMGYADADAAGCTLLANTGVSHDVHAGRLDPSAQPELSTMLDENALESLLRAAPPWAERVAG</sequence>
<proteinExistence type="predicted"/>
<protein>
    <recommendedName>
        <fullName evidence="3">Methionine synthase</fullName>
    </recommendedName>
</protein>
<comment type="caution">
    <text evidence="1">The sequence shown here is derived from an EMBL/GenBank/DDBJ whole genome shotgun (WGS) entry which is preliminary data.</text>
</comment>
<dbReference type="EMBL" id="NRGR01000019">
    <property type="protein sequence ID" value="PCC38919.1"/>
    <property type="molecule type" value="Genomic_DNA"/>
</dbReference>
<dbReference type="GeneID" id="95327815"/>